<dbReference type="AlphaFoldDB" id="A0A8J8GDT7"/>
<dbReference type="InterPro" id="IPR025177">
    <property type="entry name" value="MciZ"/>
</dbReference>
<organism evidence="1 2">
    <name type="scientific">Calidifontibacillus erzurumensis</name>
    <dbReference type="NCBI Taxonomy" id="2741433"/>
    <lineage>
        <taxon>Bacteria</taxon>
        <taxon>Bacillati</taxon>
        <taxon>Bacillota</taxon>
        <taxon>Bacilli</taxon>
        <taxon>Bacillales</taxon>
        <taxon>Bacillaceae</taxon>
        <taxon>Calidifontibacillus/Schinkia group</taxon>
        <taxon>Calidifontibacillus</taxon>
    </lineage>
</organism>
<keyword evidence="2" id="KW-1185">Reference proteome</keyword>
<comment type="caution">
    <text evidence="1">The sequence shown here is derived from an EMBL/GenBank/DDBJ whole genome shotgun (WGS) entry which is preliminary data.</text>
</comment>
<dbReference type="EMBL" id="JABTTE010000001">
    <property type="protein sequence ID" value="NSL50435.1"/>
    <property type="molecule type" value="Genomic_DNA"/>
</dbReference>
<dbReference type="RefSeq" id="WP_173729618.1">
    <property type="nucleotide sequence ID" value="NZ_JABTTE010000001.1"/>
</dbReference>
<name>A0A8J8GDT7_9BACI</name>
<evidence type="ECO:0000313" key="2">
    <source>
        <dbReference type="Proteomes" id="UP000625804"/>
    </source>
</evidence>
<protein>
    <submittedName>
        <fullName evidence="1">Z-ring formation inhibitor MciZ</fullName>
    </submittedName>
</protein>
<reference evidence="1" key="1">
    <citation type="submission" date="2020-06" db="EMBL/GenBank/DDBJ databases">
        <title>A novel thermopfilic bacterium from Erzurum, Turkey.</title>
        <authorList>
            <person name="Adiguzel A."/>
            <person name="Ay H."/>
            <person name="Baltaci M.O."/>
        </authorList>
    </citation>
    <scope>NUCLEOTIDE SEQUENCE</scope>
    <source>
        <strain evidence="1">P2</strain>
    </source>
</reference>
<evidence type="ECO:0000313" key="1">
    <source>
        <dbReference type="EMBL" id="NSL50435.1"/>
    </source>
</evidence>
<gene>
    <name evidence="1" type="primary">mciZ</name>
    <name evidence="1" type="ORF">HR057_01510</name>
</gene>
<dbReference type="Pfam" id="PF13072">
    <property type="entry name" value="MciZ"/>
    <property type="match status" value="1"/>
</dbReference>
<sequence>MKIYVQNNCFKMAGKAKDIRFMLYKYRQYFTTVKELIEKNQCTYTEITPSINKVPKRMQYYLFFPSKK</sequence>
<proteinExistence type="predicted"/>
<accession>A0A8J8GDT7</accession>
<dbReference type="Proteomes" id="UP000625804">
    <property type="component" value="Unassembled WGS sequence"/>
</dbReference>